<keyword evidence="3" id="KW-1185">Reference proteome</keyword>
<name>A0A6H0SF85_9MYCO</name>
<proteinExistence type="predicted"/>
<dbReference type="PIRSF" id="PIRSF016184">
    <property type="entry name" value="PhzC_PhzF"/>
    <property type="match status" value="1"/>
</dbReference>
<dbReference type="EMBL" id="CP038799">
    <property type="protein sequence ID" value="QIV84985.1"/>
    <property type="molecule type" value="Genomic_DNA"/>
</dbReference>
<dbReference type="GO" id="GO:0005737">
    <property type="term" value="C:cytoplasm"/>
    <property type="evidence" value="ECO:0007669"/>
    <property type="project" value="TreeGrafter"/>
</dbReference>
<dbReference type="Pfam" id="PF02567">
    <property type="entry name" value="PhzC-PhzF"/>
    <property type="match status" value="2"/>
</dbReference>
<dbReference type="SUPFAM" id="SSF54506">
    <property type="entry name" value="Diaminopimelate epimerase-like"/>
    <property type="match status" value="1"/>
</dbReference>
<reference evidence="2 3" key="1">
    <citation type="submission" date="2019-04" db="EMBL/GenBank/DDBJ databases">
        <title>Draft, Whole-Genome Sequence of the Anthracene-degrading Mycobacterium frederiksbergense LB501T, Isolated from a Polycyclic Aromatic Hydrocarbon (PAH)-Contaminated Soil.</title>
        <authorList>
            <person name="Augelletti F."/>
        </authorList>
    </citation>
    <scope>NUCLEOTIDE SEQUENCE [LARGE SCALE GENOMIC DNA]</scope>
    <source>
        <strain evidence="2 3">LB 501T</strain>
    </source>
</reference>
<protein>
    <submittedName>
        <fullName evidence="2">PhzF family phenazine biosynthesis protein</fullName>
    </submittedName>
</protein>
<sequence length="232" mass="25495">MAVDVTVLRVFTDSRGEFGNPLGVIDAATVDPADRQRVAAELGYSETVFVDIPEPGAASAHVRIYTPVTEIPFAGHPTVGTSWWLKQRGTPVRTMHVPAGLVQVEYLSEPDGEWTAISARSDWAPELVIYDLASVDEVLAADPAEYPDDAEHYLWAWTDRERGALRSRTFAPQLGIAEDEATGSAAVRMTDYLSRDLLITQGKGSEIRTWWDPTGWVKIAGRVVEDTGVRLD</sequence>
<organism evidence="2 3">
    <name type="scientific">Mycolicibacterium frederiksbergense</name>
    <dbReference type="NCBI Taxonomy" id="117567"/>
    <lineage>
        <taxon>Bacteria</taxon>
        <taxon>Bacillati</taxon>
        <taxon>Actinomycetota</taxon>
        <taxon>Actinomycetes</taxon>
        <taxon>Mycobacteriales</taxon>
        <taxon>Mycobacteriaceae</taxon>
        <taxon>Mycolicibacterium</taxon>
    </lineage>
</organism>
<dbReference type="KEGG" id="mfre:EXE63_31975"/>
<evidence type="ECO:0000313" key="3">
    <source>
        <dbReference type="Proteomes" id="UP000501849"/>
    </source>
</evidence>
<dbReference type="InterPro" id="IPR003719">
    <property type="entry name" value="Phenazine_PhzF-like"/>
</dbReference>
<evidence type="ECO:0000313" key="2">
    <source>
        <dbReference type="EMBL" id="QIV84985.1"/>
    </source>
</evidence>
<dbReference type="AlphaFoldDB" id="A0A6H0SF85"/>
<dbReference type="Proteomes" id="UP000501849">
    <property type="component" value="Chromosome"/>
</dbReference>
<dbReference type="Gene3D" id="3.10.310.10">
    <property type="entry name" value="Diaminopimelate Epimerase, Chain A, domain 1"/>
    <property type="match status" value="2"/>
</dbReference>
<accession>A0A6H0SF85</accession>
<dbReference type="PANTHER" id="PTHR13774:SF32">
    <property type="entry name" value="ANTISENSE-ENHANCING SEQUENCE 1"/>
    <property type="match status" value="1"/>
</dbReference>
<feature type="active site" evidence="1">
    <location>
        <position position="46"/>
    </location>
</feature>
<gene>
    <name evidence="2" type="ORF">EXE63_31975</name>
</gene>
<dbReference type="PANTHER" id="PTHR13774">
    <property type="entry name" value="PHENAZINE BIOSYNTHESIS PROTEIN"/>
    <property type="match status" value="1"/>
</dbReference>
<dbReference type="RefSeq" id="WP_168145284.1">
    <property type="nucleotide sequence ID" value="NZ_CBCSDT010000029.1"/>
</dbReference>
<dbReference type="GO" id="GO:0016853">
    <property type="term" value="F:isomerase activity"/>
    <property type="evidence" value="ECO:0007669"/>
    <property type="project" value="TreeGrafter"/>
</dbReference>
<evidence type="ECO:0000256" key="1">
    <source>
        <dbReference type="PIRSR" id="PIRSR016184-1"/>
    </source>
</evidence>